<reference evidence="1" key="1">
    <citation type="submission" date="2023-07" db="EMBL/GenBank/DDBJ databases">
        <title>draft genome sequence of fig (Ficus carica).</title>
        <authorList>
            <person name="Takahashi T."/>
            <person name="Nishimura K."/>
        </authorList>
    </citation>
    <scope>NUCLEOTIDE SEQUENCE</scope>
</reference>
<protein>
    <submittedName>
        <fullName evidence="1">Uncharacterized protein</fullName>
    </submittedName>
</protein>
<gene>
    <name evidence="1" type="ORF">TIFTF001_016739</name>
</gene>
<sequence length="78" mass="9601">MWGEKRYFGLPRTQVRDGVEKNVMAAWATARRDRESRPAWATARREREREREWPAWATARRESGTAWARREREWRQRK</sequence>
<proteinExistence type="predicted"/>
<accession>A0AA88D7M9</accession>
<name>A0AA88D7M9_FICCA</name>
<dbReference type="EMBL" id="BTGU01000026">
    <property type="protein sequence ID" value="GMN47560.1"/>
    <property type="molecule type" value="Genomic_DNA"/>
</dbReference>
<keyword evidence="2" id="KW-1185">Reference proteome</keyword>
<evidence type="ECO:0000313" key="2">
    <source>
        <dbReference type="Proteomes" id="UP001187192"/>
    </source>
</evidence>
<dbReference type="Proteomes" id="UP001187192">
    <property type="component" value="Unassembled WGS sequence"/>
</dbReference>
<comment type="caution">
    <text evidence="1">The sequence shown here is derived from an EMBL/GenBank/DDBJ whole genome shotgun (WGS) entry which is preliminary data.</text>
</comment>
<organism evidence="1 2">
    <name type="scientific">Ficus carica</name>
    <name type="common">Common fig</name>
    <dbReference type="NCBI Taxonomy" id="3494"/>
    <lineage>
        <taxon>Eukaryota</taxon>
        <taxon>Viridiplantae</taxon>
        <taxon>Streptophyta</taxon>
        <taxon>Embryophyta</taxon>
        <taxon>Tracheophyta</taxon>
        <taxon>Spermatophyta</taxon>
        <taxon>Magnoliopsida</taxon>
        <taxon>eudicotyledons</taxon>
        <taxon>Gunneridae</taxon>
        <taxon>Pentapetalae</taxon>
        <taxon>rosids</taxon>
        <taxon>fabids</taxon>
        <taxon>Rosales</taxon>
        <taxon>Moraceae</taxon>
        <taxon>Ficeae</taxon>
        <taxon>Ficus</taxon>
    </lineage>
</organism>
<evidence type="ECO:0000313" key="1">
    <source>
        <dbReference type="EMBL" id="GMN47560.1"/>
    </source>
</evidence>
<dbReference type="AlphaFoldDB" id="A0AA88D7M9"/>